<dbReference type="CDD" id="cd13688">
    <property type="entry name" value="PBP2_GltI_DEBP"/>
    <property type="match status" value="1"/>
</dbReference>
<dbReference type="PANTHER" id="PTHR30085">
    <property type="entry name" value="AMINO ACID ABC TRANSPORTER PERMEASE"/>
    <property type="match status" value="1"/>
</dbReference>
<name>A0A6B2NTT7_9RHOB</name>
<organism evidence="6">
    <name type="scientific">Ruegeria sp. PrR005</name>
    <dbReference type="NCBI Taxonomy" id="2706882"/>
    <lineage>
        <taxon>Bacteria</taxon>
        <taxon>Pseudomonadati</taxon>
        <taxon>Pseudomonadota</taxon>
        <taxon>Alphaproteobacteria</taxon>
        <taxon>Rhodobacterales</taxon>
        <taxon>Roseobacteraceae</taxon>
        <taxon>Ruegeria</taxon>
    </lineage>
</organism>
<feature type="domain" description="Solute-binding protein family 3/N-terminal" evidence="5">
    <location>
        <begin position="30"/>
        <end position="274"/>
    </location>
</feature>
<dbReference type="PANTHER" id="PTHR30085:SF6">
    <property type="entry name" value="ABC TRANSPORTER GLUTAMINE-BINDING PROTEIN GLNH"/>
    <property type="match status" value="1"/>
</dbReference>
<evidence type="ECO:0000256" key="2">
    <source>
        <dbReference type="ARBA" id="ARBA00022448"/>
    </source>
</evidence>
<gene>
    <name evidence="6" type="ORF">G0P99_22075</name>
</gene>
<sequence length="278" mass="30079">MRLLALTLAITLTAGTVAAQTIERIRDTGKITIGFRVDAAPLSFADAEGRPAGYTPLLCDRLAQAMADQLDMAELKASFVPVTTSDRFDRIAKGEIDILCGAATVTLERQKIVDFSIPVYVDGTSVITRRGAGAHLSDLAGKTIGFRADTTTEQAVLNSFQGAGLEARFERFTDHKAGFKALNNGTLDAYFADQSILIFNYLAGKMAERFQLMDEILTLEKQALALPRGDSDFRLLIDTLLSEMYADGTINRVFHEALPGVEPGAALKAMFLIAPTLP</sequence>
<comment type="similarity">
    <text evidence="1">Belongs to the bacterial solute-binding protein 3 family.</text>
</comment>
<comment type="caution">
    <text evidence="6">The sequence shown here is derived from an EMBL/GenBank/DDBJ whole genome shotgun (WGS) entry which is preliminary data.</text>
</comment>
<dbReference type="InterPro" id="IPR051455">
    <property type="entry name" value="Bact_solute-bind_prot3"/>
</dbReference>
<dbReference type="GO" id="GO:0030288">
    <property type="term" value="C:outer membrane-bounded periplasmic space"/>
    <property type="evidence" value="ECO:0007669"/>
    <property type="project" value="TreeGrafter"/>
</dbReference>
<protein>
    <submittedName>
        <fullName evidence="6">Amino acid ABC transporter substrate-binding protein</fullName>
    </submittedName>
</protein>
<dbReference type="AlphaFoldDB" id="A0A6B2NTT7"/>
<dbReference type="GO" id="GO:0005576">
    <property type="term" value="C:extracellular region"/>
    <property type="evidence" value="ECO:0007669"/>
    <property type="project" value="TreeGrafter"/>
</dbReference>
<dbReference type="GO" id="GO:0006865">
    <property type="term" value="P:amino acid transport"/>
    <property type="evidence" value="ECO:0007669"/>
    <property type="project" value="TreeGrafter"/>
</dbReference>
<keyword evidence="3 4" id="KW-0732">Signal</keyword>
<evidence type="ECO:0000256" key="1">
    <source>
        <dbReference type="ARBA" id="ARBA00010333"/>
    </source>
</evidence>
<evidence type="ECO:0000256" key="3">
    <source>
        <dbReference type="ARBA" id="ARBA00022729"/>
    </source>
</evidence>
<evidence type="ECO:0000256" key="4">
    <source>
        <dbReference type="SAM" id="SignalP"/>
    </source>
</evidence>
<dbReference type="SUPFAM" id="SSF53850">
    <property type="entry name" value="Periplasmic binding protein-like II"/>
    <property type="match status" value="1"/>
</dbReference>
<dbReference type="EMBL" id="JAAGOX010000055">
    <property type="protein sequence ID" value="NDW47641.1"/>
    <property type="molecule type" value="Genomic_DNA"/>
</dbReference>
<reference evidence="6" key="1">
    <citation type="submission" date="2020-02" db="EMBL/GenBank/DDBJ databases">
        <title>Delineation of the pyrene-degrading pathway in Roseobacter clade bacteria by genomic analysis.</title>
        <authorList>
            <person name="Zhou H."/>
            <person name="Wang H."/>
        </authorList>
    </citation>
    <scope>NUCLEOTIDE SEQUENCE</scope>
    <source>
        <strain evidence="6">PrR005</strain>
    </source>
</reference>
<dbReference type="InterPro" id="IPR001638">
    <property type="entry name" value="Solute-binding_3/MltF_N"/>
</dbReference>
<accession>A0A6B2NTT7</accession>
<evidence type="ECO:0000259" key="5">
    <source>
        <dbReference type="SMART" id="SM00062"/>
    </source>
</evidence>
<dbReference type="Pfam" id="PF00497">
    <property type="entry name" value="SBP_bac_3"/>
    <property type="match status" value="1"/>
</dbReference>
<dbReference type="SMART" id="SM00062">
    <property type="entry name" value="PBPb"/>
    <property type="match status" value="1"/>
</dbReference>
<dbReference type="Gene3D" id="3.40.190.10">
    <property type="entry name" value="Periplasmic binding protein-like II"/>
    <property type="match status" value="2"/>
</dbReference>
<evidence type="ECO:0000313" key="6">
    <source>
        <dbReference type="EMBL" id="NDW47641.1"/>
    </source>
</evidence>
<proteinExistence type="inferred from homology"/>
<feature type="signal peptide" evidence="4">
    <location>
        <begin position="1"/>
        <end position="19"/>
    </location>
</feature>
<keyword evidence="2" id="KW-0813">Transport</keyword>
<feature type="chain" id="PRO_5025443813" evidence="4">
    <location>
        <begin position="20"/>
        <end position="278"/>
    </location>
</feature>
<dbReference type="RefSeq" id="WP_164132645.1">
    <property type="nucleotide sequence ID" value="NZ_JAAGOX010000055.1"/>
</dbReference>